<organism evidence="3 4">
    <name type="scientific">Hondaea fermentalgiana</name>
    <dbReference type="NCBI Taxonomy" id="2315210"/>
    <lineage>
        <taxon>Eukaryota</taxon>
        <taxon>Sar</taxon>
        <taxon>Stramenopiles</taxon>
        <taxon>Bigyra</taxon>
        <taxon>Labyrinthulomycetes</taxon>
        <taxon>Thraustochytrida</taxon>
        <taxon>Thraustochytriidae</taxon>
        <taxon>Hondaea</taxon>
    </lineage>
</organism>
<dbReference type="PANTHER" id="PTHR12993:SF11">
    <property type="entry name" value="N-ACETYLGLUCOSAMINYL-PHOSPHATIDYLINOSITOL DE-N-ACETYLASE"/>
    <property type="match status" value="1"/>
</dbReference>
<reference evidence="3 4" key="1">
    <citation type="submission" date="2017-12" db="EMBL/GenBank/DDBJ databases">
        <title>Sequencing, de novo assembly and annotation of complete genome of a new Thraustochytrid species, strain FCC1311.</title>
        <authorList>
            <person name="Sedici K."/>
            <person name="Godart F."/>
            <person name="Aiese Cigliano R."/>
            <person name="Sanseverino W."/>
            <person name="Barakat M."/>
            <person name="Ortet P."/>
            <person name="Marechal E."/>
            <person name="Cagnac O."/>
            <person name="Amato A."/>
        </authorList>
    </citation>
    <scope>NUCLEOTIDE SEQUENCE [LARGE SCALE GENOMIC DNA]</scope>
</reference>
<proteinExistence type="inferred from homology"/>
<keyword evidence="4" id="KW-1185">Reference proteome</keyword>
<evidence type="ECO:0000313" key="4">
    <source>
        <dbReference type="Proteomes" id="UP000241890"/>
    </source>
</evidence>
<dbReference type="EMBL" id="BEYU01000099">
    <property type="protein sequence ID" value="GBG31528.1"/>
    <property type="molecule type" value="Genomic_DNA"/>
</dbReference>
<evidence type="ECO:0000256" key="1">
    <source>
        <dbReference type="ARBA" id="ARBA00006066"/>
    </source>
</evidence>
<dbReference type="Pfam" id="PF02585">
    <property type="entry name" value="PIG-L"/>
    <property type="match status" value="1"/>
</dbReference>
<dbReference type="GO" id="GO:0000225">
    <property type="term" value="F:N-acetylglucosaminylphosphatidylinositol deacetylase activity"/>
    <property type="evidence" value="ECO:0007669"/>
    <property type="project" value="UniProtKB-EC"/>
</dbReference>
<dbReference type="OrthoDB" id="440160at2759"/>
<dbReference type="GO" id="GO:0016020">
    <property type="term" value="C:membrane"/>
    <property type="evidence" value="ECO:0007669"/>
    <property type="project" value="GOC"/>
</dbReference>
<comment type="similarity">
    <text evidence="1">Belongs to the PIGL family.</text>
</comment>
<dbReference type="InterPro" id="IPR024078">
    <property type="entry name" value="LmbE-like_dom_sf"/>
</dbReference>
<accession>A0A2R5GP27</accession>
<dbReference type="GO" id="GO:0006506">
    <property type="term" value="P:GPI anchor biosynthetic process"/>
    <property type="evidence" value="ECO:0007669"/>
    <property type="project" value="UniProtKB-UniPathway"/>
</dbReference>
<evidence type="ECO:0000313" key="3">
    <source>
        <dbReference type="EMBL" id="GBG31528.1"/>
    </source>
</evidence>
<dbReference type="GO" id="GO:0005783">
    <property type="term" value="C:endoplasmic reticulum"/>
    <property type="evidence" value="ECO:0007669"/>
    <property type="project" value="TreeGrafter"/>
</dbReference>
<sequence length="250" mass="27804">MAGLVFMNALKRLRTIRNSSRNEELLLVTAHPDDESMFFLPTIRAFDPRHVTVLSLSNGNYDGIGDKRQEELRVCCCEQLGLPAENVIVANHPDLQDGPDQAWPAAVVADTADKELSALQKRTGMKKVLVVTFDAQGVSGHVNHRAVSQGLRVLAARRRADPWSSFYELESVGLSAKYGGPATAWKWYAGAPASALQFFNANLGLNYAAMSAHASQFVWYRRLFVLFSVYTFANRLAPVYPERCLLKKED</sequence>
<dbReference type="UniPathway" id="UPA00196"/>
<name>A0A2R5GP27_9STRA</name>
<dbReference type="PANTHER" id="PTHR12993">
    <property type="entry name" value="N-ACETYLGLUCOSAMINYL-PHOSPHATIDYLINOSITOL DE-N-ACETYLASE-RELATED"/>
    <property type="match status" value="1"/>
</dbReference>
<dbReference type="Proteomes" id="UP000241890">
    <property type="component" value="Unassembled WGS sequence"/>
</dbReference>
<dbReference type="InterPro" id="IPR003737">
    <property type="entry name" value="GlcNAc_PI_deacetylase-related"/>
</dbReference>
<dbReference type="FunCoup" id="A0A2R5GP27">
    <property type="interactions" value="244"/>
</dbReference>
<dbReference type="InParanoid" id="A0A2R5GP27"/>
<comment type="caution">
    <text evidence="3">The sequence shown here is derived from an EMBL/GenBank/DDBJ whole genome shotgun (WGS) entry which is preliminary data.</text>
</comment>
<gene>
    <name evidence="3" type="ORF">FCC1311_077522</name>
</gene>
<dbReference type="AlphaFoldDB" id="A0A2R5GP27"/>
<protein>
    <recommendedName>
        <fullName evidence="2">N-acetylglucosaminylphosphatidylinositol deacetylase</fullName>
        <ecNumber evidence="2">3.5.1.89</ecNumber>
    </recommendedName>
</protein>
<dbReference type="Gene3D" id="3.40.50.10320">
    <property type="entry name" value="LmbE-like"/>
    <property type="match status" value="1"/>
</dbReference>
<dbReference type="EC" id="3.5.1.89" evidence="2"/>
<evidence type="ECO:0000256" key="2">
    <source>
        <dbReference type="ARBA" id="ARBA00012176"/>
    </source>
</evidence>
<dbReference type="SUPFAM" id="SSF102588">
    <property type="entry name" value="LmbE-like"/>
    <property type="match status" value="1"/>
</dbReference>